<evidence type="ECO:0000259" key="1">
    <source>
        <dbReference type="PROSITE" id="PS50280"/>
    </source>
</evidence>
<dbReference type="GO" id="GO:0005634">
    <property type="term" value="C:nucleus"/>
    <property type="evidence" value="ECO:0007669"/>
    <property type="project" value="TreeGrafter"/>
</dbReference>
<dbReference type="InterPro" id="IPR001214">
    <property type="entry name" value="SET_dom"/>
</dbReference>
<dbReference type="GO" id="GO:0016279">
    <property type="term" value="F:protein-lysine N-methyltransferase activity"/>
    <property type="evidence" value="ECO:0007669"/>
    <property type="project" value="TreeGrafter"/>
</dbReference>
<dbReference type="Gene3D" id="3.90.1410.10">
    <property type="entry name" value="set domain protein methyltransferase, domain 1"/>
    <property type="match status" value="1"/>
</dbReference>
<dbReference type="AlphaFoldDB" id="A0AAN6D889"/>
<comment type="caution">
    <text evidence="2">The sequence shown here is derived from an EMBL/GenBank/DDBJ whole genome shotgun (WGS) entry which is preliminary data.</text>
</comment>
<feature type="domain" description="SET" evidence="1">
    <location>
        <begin position="135"/>
        <end position="255"/>
    </location>
</feature>
<dbReference type="EMBL" id="JAHLUH010000005">
    <property type="protein sequence ID" value="KAG7728222.1"/>
    <property type="molecule type" value="Genomic_DNA"/>
</dbReference>
<reference evidence="2" key="1">
    <citation type="journal article" date="2021" name="G3 (Bethesda)">
        <title>Genomic diversity, chromosomal rearrangements, and interspecies hybridization in the ogataea polymorpha species complex.</title>
        <authorList>
            <person name="Hanson S.J."/>
            <person name="Cinneide E.O."/>
            <person name="Salzberg L.I."/>
            <person name="Wolfe K.H."/>
            <person name="McGowan J."/>
            <person name="Fitzpatrick D.A."/>
            <person name="Matlin K."/>
        </authorList>
    </citation>
    <scope>NUCLEOTIDE SEQUENCE</scope>
    <source>
        <strain evidence="2">83-405-1</strain>
    </source>
</reference>
<accession>A0AAN6D889</accession>
<evidence type="ECO:0000313" key="3">
    <source>
        <dbReference type="Proteomes" id="UP000738402"/>
    </source>
</evidence>
<dbReference type="PROSITE" id="PS50280">
    <property type="entry name" value="SET"/>
    <property type="match status" value="1"/>
</dbReference>
<dbReference type="InterPro" id="IPR046341">
    <property type="entry name" value="SET_dom_sf"/>
</dbReference>
<sequence>MSQNSLENLLQWSKSHGAYFDNVEFTLNDDKGVYGILKHEVNFDEPLIIVPEALFITPEMATEFFGLDNPVDDLGLLLLAKLKFDRTETLINGNSLSKMYEPYIAFLPSTCLEIGLPLFWSDHEKELLKGTDAYPKLRQKREELFEKWRSLMSLLNEKRPDLVMEGTPLYKESRSWKSFEAYSWAYSIYCTRAFPNFLRKQSERSLNIGFLCPIVDLLNHKNGEKVTWSFEDNNCVFKSSAKCIKRGEEVYNNYGSKSNTELLLNYGFVLDGNESETTTLTLKVEDEVIEAGIKFGLKLPLGTSSSGLSFDLSLATPLPKELIRFMGFLHQLTSEKNQYTLRMHLEGLSKLRDILASRITTFKTWKIEENVNTNKKVIELVKRYRSSQKSLFQRAYELCDSTEKSLIRKFKPLTLRKALTLDPEFDNCLIFIFGTNEVNEIEKKGFSDQVLLLFIMRCRNLKPARDSPLRFIHDTYENVSTTIEITREDVLEYSDLYHSLFPYLSHKFPEIFAVGDYSAKSMIIAGTVVDRIVFKRKVNGELYLLRKIILE</sequence>
<gene>
    <name evidence="2" type="ORF">KL933_002348</name>
</gene>
<dbReference type="InterPro" id="IPR050600">
    <property type="entry name" value="SETD3_SETD6_MTase"/>
</dbReference>
<proteinExistence type="predicted"/>
<protein>
    <recommendedName>
        <fullName evidence="1">SET domain-containing protein</fullName>
    </recommendedName>
</protein>
<organism evidence="2 3">
    <name type="scientific">Ogataea haglerorum</name>
    <dbReference type="NCBI Taxonomy" id="1937702"/>
    <lineage>
        <taxon>Eukaryota</taxon>
        <taxon>Fungi</taxon>
        <taxon>Dikarya</taxon>
        <taxon>Ascomycota</taxon>
        <taxon>Saccharomycotina</taxon>
        <taxon>Pichiomycetes</taxon>
        <taxon>Pichiales</taxon>
        <taxon>Pichiaceae</taxon>
        <taxon>Ogataea</taxon>
    </lineage>
</organism>
<evidence type="ECO:0000313" key="2">
    <source>
        <dbReference type="EMBL" id="KAG7728222.1"/>
    </source>
</evidence>
<name>A0AAN6D889_9ASCO</name>
<dbReference type="PANTHER" id="PTHR13271:SF147">
    <property type="entry name" value="PROTEIN-LYSINE N-METHYLTRANSFERASE EFM1-RELATED"/>
    <property type="match status" value="1"/>
</dbReference>
<dbReference type="Proteomes" id="UP000738402">
    <property type="component" value="Unassembled WGS sequence"/>
</dbReference>
<dbReference type="SUPFAM" id="SSF82199">
    <property type="entry name" value="SET domain"/>
    <property type="match status" value="1"/>
</dbReference>
<dbReference type="PANTHER" id="PTHR13271">
    <property type="entry name" value="UNCHARACTERIZED PUTATIVE METHYLTRANSFERASE"/>
    <property type="match status" value="1"/>
</dbReference>